<keyword evidence="1" id="KW-0812">Transmembrane</keyword>
<reference evidence="2" key="1">
    <citation type="journal article" date="2019" name="PLoS Negl. Trop. Dis.">
        <title>Revisiting the worldwide diversity of Leptospira species in the environment.</title>
        <authorList>
            <person name="Vincent A.T."/>
            <person name="Schiettekatte O."/>
            <person name="Bourhy P."/>
            <person name="Veyrier F.J."/>
            <person name="Picardeau M."/>
        </authorList>
    </citation>
    <scope>NUCLEOTIDE SEQUENCE [LARGE SCALE GENOMIC DNA]</scope>
    <source>
        <strain evidence="2">201702476</strain>
    </source>
</reference>
<dbReference type="Proteomes" id="UP000297693">
    <property type="component" value="Unassembled WGS sequence"/>
</dbReference>
<keyword evidence="3" id="KW-1185">Reference proteome</keyword>
<dbReference type="EMBL" id="RQGD01000046">
    <property type="protein sequence ID" value="TGL56521.1"/>
    <property type="molecule type" value="Genomic_DNA"/>
</dbReference>
<evidence type="ECO:0000313" key="2">
    <source>
        <dbReference type="EMBL" id="TGL56521.1"/>
    </source>
</evidence>
<sequence length="208" mass="24376">MIWLWPKSSTYALFQLGLLILLIYFIFKVINHYTQRNENAKINWYKLNHLATKRGLRFSERKILYHFFHQLTLKHRENLFYSKQSMLVQLFHFLANHEGEESAKYLEIICKLDKDQKPTLRHKSEFRGLLDVGSEEMIAFRVRKHSGLAIVSEKLDGQILLSVKGKKYAKIPNQCQMEAFVYRSGVGLVSLQGKAQKISHNSLLFSSK</sequence>
<keyword evidence="1" id="KW-0472">Membrane</keyword>
<evidence type="ECO:0000256" key="1">
    <source>
        <dbReference type="SAM" id="Phobius"/>
    </source>
</evidence>
<dbReference type="RefSeq" id="WP_135625441.1">
    <property type="nucleotide sequence ID" value="NZ_RQGD01000046.1"/>
</dbReference>
<feature type="transmembrane region" description="Helical" evidence="1">
    <location>
        <begin position="12"/>
        <end position="31"/>
    </location>
</feature>
<keyword evidence="1" id="KW-1133">Transmembrane helix</keyword>
<dbReference type="AlphaFoldDB" id="A0A4R9JW16"/>
<evidence type="ECO:0000313" key="3">
    <source>
        <dbReference type="Proteomes" id="UP000297693"/>
    </source>
</evidence>
<name>A0A4R9JW16_9LEPT</name>
<protein>
    <submittedName>
        <fullName evidence="2">Uncharacterized protein</fullName>
    </submittedName>
</protein>
<comment type="caution">
    <text evidence="2">The sequence shown here is derived from an EMBL/GenBank/DDBJ whole genome shotgun (WGS) entry which is preliminary data.</text>
</comment>
<organism evidence="2 3">
    <name type="scientific">Leptospira ognonensis</name>
    <dbReference type="NCBI Taxonomy" id="2484945"/>
    <lineage>
        <taxon>Bacteria</taxon>
        <taxon>Pseudomonadati</taxon>
        <taxon>Spirochaetota</taxon>
        <taxon>Spirochaetia</taxon>
        <taxon>Leptospirales</taxon>
        <taxon>Leptospiraceae</taxon>
        <taxon>Leptospira</taxon>
    </lineage>
</organism>
<accession>A0A4R9JW16</accession>
<dbReference type="OrthoDB" id="9845348at2"/>
<gene>
    <name evidence="2" type="ORF">EHQ58_18055</name>
</gene>
<proteinExistence type="predicted"/>